<evidence type="ECO:0000256" key="1">
    <source>
        <dbReference type="SAM" id="MobiDB-lite"/>
    </source>
</evidence>
<evidence type="ECO:0000313" key="2">
    <source>
        <dbReference type="EMBL" id="KAK4415015.1"/>
    </source>
</evidence>
<dbReference type="EMBL" id="JACGWO010000011">
    <property type="protein sequence ID" value="KAK4415015.1"/>
    <property type="molecule type" value="Genomic_DNA"/>
</dbReference>
<organism evidence="2 3">
    <name type="scientific">Sesamum alatum</name>
    <dbReference type="NCBI Taxonomy" id="300844"/>
    <lineage>
        <taxon>Eukaryota</taxon>
        <taxon>Viridiplantae</taxon>
        <taxon>Streptophyta</taxon>
        <taxon>Embryophyta</taxon>
        <taxon>Tracheophyta</taxon>
        <taxon>Spermatophyta</taxon>
        <taxon>Magnoliopsida</taxon>
        <taxon>eudicotyledons</taxon>
        <taxon>Gunneridae</taxon>
        <taxon>Pentapetalae</taxon>
        <taxon>asterids</taxon>
        <taxon>lamiids</taxon>
        <taxon>Lamiales</taxon>
        <taxon>Pedaliaceae</taxon>
        <taxon>Sesamum</taxon>
    </lineage>
</organism>
<gene>
    <name evidence="2" type="ORF">Salat_2608600</name>
</gene>
<sequence>MSSGPGGAGGFKRIRALRSRSQVHSQDELGNSLQKDVTSLAQTRLQAGLQSSLDQLVTNAAPQHGGEQEFHTSTRLGAPSHVGSKTSLPENISSSGTRDCLSSQRSLPIEGQSHSGTDDSDRWVQEKFVVQQEHGKYKIVFASGETIPMEFEAEFATGVGIVIRTNADIRGVSHWREVPEENKEVCYARLFQWFDIEGWHTDERVNKIIDDKFQVAYTRWRNILHQEYKKLVDQGINPREVCPRPDLSMAKWQDACDFIQDEKYQVIIL</sequence>
<protein>
    <submittedName>
        <fullName evidence="2">Uncharacterized protein</fullName>
    </submittedName>
</protein>
<reference evidence="2" key="1">
    <citation type="submission" date="2020-06" db="EMBL/GenBank/DDBJ databases">
        <authorList>
            <person name="Li T."/>
            <person name="Hu X."/>
            <person name="Zhang T."/>
            <person name="Song X."/>
            <person name="Zhang H."/>
            <person name="Dai N."/>
            <person name="Sheng W."/>
            <person name="Hou X."/>
            <person name="Wei L."/>
        </authorList>
    </citation>
    <scope>NUCLEOTIDE SEQUENCE</scope>
    <source>
        <strain evidence="2">3651</strain>
        <tissue evidence="2">Leaf</tissue>
    </source>
</reference>
<dbReference type="AlphaFoldDB" id="A0AAE1XN83"/>
<name>A0AAE1XN83_9LAMI</name>
<reference evidence="2" key="2">
    <citation type="journal article" date="2024" name="Plant">
        <title>Genomic evolution and insights into agronomic trait innovations of Sesamum species.</title>
        <authorList>
            <person name="Miao H."/>
            <person name="Wang L."/>
            <person name="Qu L."/>
            <person name="Liu H."/>
            <person name="Sun Y."/>
            <person name="Le M."/>
            <person name="Wang Q."/>
            <person name="Wei S."/>
            <person name="Zheng Y."/>
            <person name="Lin W."/>
            <person name="Duan Y."/>
            <person name="Cao H."/>
            <person name="Xiong S."/>
            <person name="Wang X."/>
            <person name="Wei L."/>
            <person name="Li C."/>
            <person name="Ma Q."/>
            <person name="Ju M."/>
            <person name="Zhao R."/>
            <person name="Li G."/>
            <person name="Mu C."/>
            <person name="Tian Q."/>
            <person name="Mei H."/>
            <person name="Zhang T."/>
            <person name="Gao T."/>
            <person name="Zhang H."/>
        </authorList>
    </citation>
    <scope>NUCLEOTIDE SEQUENCE</scope>
    <source>
        <strain evidence="2">3651</strain>
    </source>
</reference>
<comment type="caution">
    <text evidence="2">The sequence shown here is derived from an EMBL/GenBank/DDBJ whole genome shotgun (WGS) entry which is preliminary data.</text>
</comment>
<proteinExistence type="predicted"/>
<dbReference type="Proteomes" id="UP001293254">
    <property type="component" value="Unassembled WGS sequence"/>
</dbReference>
<feature type="region of interest" description="Disordered" evidence="1">
    <location>
        <begin position="62"/>
        <end position="119"/>
    </location>
</feature>
<keyword evidence="3" id="KW-1185">Reference proteome</keyword>
<accession>A0AAE1XN83</accession>
<feature type="compositionally biased region" description="Polar residues" evidence="1">
    <location>
        <begin position="83"/>
        <end position="106"/>
    </location>
</feature>
<evidence type="ECO:0000313" key="3">
    <source>
        <dbReference type="Proteomes" id="UP001293254"/>
    </source>
</evidence>